<evidence type="ECO:0000256" key="1">
    <source>
        <dbReference type="ARBA" id="ARBA00023002"/>
    </source>
</evidence>
<name>A0A0J8GK81_9LIST</name>
<dbReference type="PATRIC" id="fig|1430899.3.peg.71"/>
<dbReference type="InterPro" id="IPR002225">
    <property type="entry name" value="3Beta_OHSteriod_DH/Estase"/>
</dbReference>
<dbReference type="GO" id="GO:0016616">
    <property type="term" value="F:oxidoreductase activity, acting on the CH-OH group of donors, NAD or NADP as acceptor"/>
    <property type="evidence" value="ECO:0007669"/>
    <property type="project" value="InterPro"/>
</dbReference>
<dbReference type="Proteomes" id="UP000052258">
    <property type="component" value="Unassembled WGS sequence"/>
</dbReference>
<comment type="caution">
    <text evidence="3">The sequence shown here is derived from an EMBL/GenBank/DDBJ whole genome shotgun (WGS) entry which is preliminary data.</text>
</comment>
<dbReference type="EMBL" id="AZHO01000002">
    <property type="protein sequence ID" value="KMT61364.1"/>
    <property type="molecule type" value="Genomic_DNA"/>
</dbReference>
<dbReference type="InterPro" id="IPR050425">
    <property type="entry name" value="NAD(P)_dehydrat-like"/>
</dbReference>
<protein>
    <recommendedName>
        <fullName evidence="2">3-beta hydroxysteroid dehydrogenase/isomerase domain-containing protein</fullName>
    </recommendedName>
</protein>
<dbReference type="Pfam" id="PF01073">
    <property type="entry name" value="3Beta_HSD"/>
    <property type="match status" value="1"/>
</dbReference>
<dbReference type="Gene3D" id="3.40.50.720">
    <property type="entry name" value="NAD(P)-binding Rossmann-like Domain"/>
    <property type="match status" value="1"/>
</dbReference>
<evidence type="ECO:0000313" key="3">
    <source>
        <dbReference type="EMBL" id="KMT61364.1"/>
    </source>
</evidence>
<gene>
    <name evidence="3" type="ORF">X560_0072</name>
</gene>
<proteinExistence type="predicted"/>
<sequence length="342" mass="38235">MEEQILVTGGTGFMAMHLIIQLLEKGYSVKTTVRSLASKEKVLKTLKDNGATQIEKLMFVEADLTEDAGWDKAMENCKYVFSVASPVFFDQPKKEEEAIRPAVEGILRILKNAVKSNVKRVVMTSNFGAIGFSNKNSQKMTTEDNWTDEQEPGLSIYEKSKLLAEKAAWDFVRKQNKLELVTINPVAVFGPSLDRHVSGSFDVLQMILSPKTKRIPNIPLNVVDVRDVADLHICAMTSKKAAMQRFIASAEGEISFLEMAQLIKKERPKLANQVTEKVISSGIIHFGALFNKQAREGALLLKINRKISHAKTKEILDWSPSRSKEEAILSAVDSLTKYHLIK</sequence>
<dbReference type="FunFam" id="3.40.50.720:FF:000336">
    <property type="entry name" value="Aldehyde reductase"/>
    <property type="match status" value="1"/>
</dbReference>
<evidence type="ECO:0000313" key="4">
    <source>
        <dbReference type="Proteomes" id="UP000052258"/>
    </source>
</evidence>
<dbReference type="OrthoDB" id="9778052at2"/>
<keyword evidence="4" id="KW-1185">Reference proteome</keyword>
<feature type="domain" description="3-beta hydroxysteroid dehydrogenase/isomerase" evidence="2">
    <location>
        <begin position="6"/>
        <end position="238"/>
    </location>
</feature>
<dbReference type="CDD" id="cd05227">
    <property type="entry name" value="AR_SDR_e"/>
    <property type="match status" value="1"/>
</dbReference>
<evidence type="ECO:0000259" key="2">
    <source>
        <dbReference type="Pfam" id="PF01073"/>
    </source>
</evidence>
<dbReference type="PANTHER" id="PTHR10366">
    <property type="entry name" value="NAD DEPENDENT EPIMERASE/DEHYDRATASE"/>
    <property type="match status" value="1"/>
</dbReference>
<reference evidence="3 4" key="1">
    <citation type="journal article" date="2015" name="Genome Biol. Evol.">
        <title>Comparative Genomics of Listeria Sensu Lato: Genus-Wide Differences in Evolutionary Dynamics and the Progressive Gain of Complex, Potentially Pathogenicity-Related Traits through Lateral Gene Transfer.</title>
        <authorList>
            <person name="Chiara M."/>
            <person name="Caruso M."/>
            <person name="D'Erchia A.M."/>
            <person name="Manzari C."/>
            <person name="Fraccalvieri R."/>
            <person name="Goffredo E."/>
            <person name="Latorre L."/>
            <person name="Miccolupo A."/>
            <person name="Padalino I."/>
            <person name="Santagada G."/>
            <person name="Chiocco D."/>
            <person name="Pesole G."/>
            <person name="Horner D.S."/>
            <person name="Parisi A."/>
        </authorList>
    </citation>
    <scope>NUCLEOTIDE SEQUENCE [LARGE SCALE GENOMIC DNA]</scope>
    <source>
        <strain evidence="3 4">1991</strain>
    </source>
</reference>
<organism evidence="3 4">
    <name type="scientific">Listeria fleischmannii 1991</name>
    <dbReference type="NCBI Taxonomy" id="1430899"/>
    <lineage>
        <taxon>Bacteria</taxon>
        <taxon>Bacillati</taxon>
        <taxon>Bacillota</taxon>
        <taxon>Bacilli</taxon>
        <taxon>Bacillales</taxon>
        <taxon>Listeriaceae</taxon>
        <taxon>Listeria</taxon>
    </lineage>
</organism>
<keyword evidence="1" id="KW-0560">Oxidoreductase</keyword>
<dbReference type="InterPro" id="IPR036291">
    <property type="entry name" value="NAD(P)-bd_dom_sf"/>
</dbReference>
<accession>A0A0J8GK81</accession>
<dbReference type="SUPFAM" id="SSF51735">
    <property type="entry name" value="NAD(P)-binding Rossmann-fold domains"/>
    <property type="match status" value="1"/>
</dbReference>
<dbReference type="RefSeq" id="WP_059139796.1">
    <property type="nucleotide sequence ID" value="NZ_KQ130609.1"/>
</dbReference>
<dbReference type="PANTHER" id="PTHR10366:SF564">
    <property type="entry name" value="STEROL-4-ALPHA-CARBOXYLATE 3-DEHYDROGENASE, DECARBOXYLATING"/>
    <property type="match status" value="1"/>
</dbReference>
<dbReference type="AlphaFoldDB" id="A0A0J8GK81"/>
<dbReference type="GO" id="GO:0006694">
    <property type="term" value="P:steroid biosynthetic process"/>
    <property type="evidence" value="ECO:0007669"/>
    <property type="project" value="InterPro"/>
</dbReference>